<dbReference type="CDD" id="cd01092">
    <property type="entry name" value="APP-like"/>
    <property type="match status" value="1"/>
</dbReference>
<dbReference type="InterPro" id="IPR029149">
    <property type="entry name" value="Creatin/AminoP/Spt16_N"/>
</dbReference>
<dbReference type="SUPFAM" id="SSF55920">
    <property type="entry name" value="Creatinase/aminopeptidase"/>
    <property type="match status" value="1"/>
</dbReference>
<dbReference type="Gene3D" id="3.90.230.10">
    <property type="entry name" value="Creatinase/methionine aminopeptidase superfamily"/>
    <property type="match status" value="1"/>
</dbReference>
<dbReference type="InterPro" id="IPR001131">
    <property type="entry name" value="Peptidase_M24B_aminopep-P_CS"/>
</dbReference>
<keyword evidence="2 5" id="KW-0378">Hydrolase</keyword>
<dbReference type="EC" id="3.4.-.-" evidence="5"/>
<dbReference type="GO" id="GO:0046872">
    <property type="term" value="F:metal ion binding"/>
    <property type="evidence" value="ECO:0007669"/>
    <property type="project" value="UniProtKB-KW"/>
</dbReference>
<sequence>MSNIQTFQSKLKDDSYAAIIYSEHNRYYFTGFPSSDGLLFITKDHAVFLIDSRYIEAAKKQAQGCEVVLMTDTKAQLAELVKKFDVKEIGIESYDMPVSTAQQFKRMLPDIKFDLSDSISETISHMRMIKSDAEIENIKKAQAITDAAFDHILEYIKPGVSERDIALEIEYFMKKNGAKGPSFDLITITGENTSLPHGVPGDRKIKAGDFFTMDTGAVVNGYCSDMTRTVAVGKITSEQKKVYDTVLKAQTEALNALAAGKKCSDIDKIARDIIDNAGYKGCFGHGLGHSVGLLIHEEPRLSPSCDAILEPGMIMTVEPGIYLEGRFGVRIEDMVLITKDGIINFSKSPKELITL</sequence>
<dbReference type="InterPro" id="IPR001714">
    <property type="entry name" value="Pept_M24_MAP"/>
</dbReference>
<dbReference type="Gene3D" id="3.40.350.10">
    <property type="entry name" value="Creatinase/prolidase N-terminal domain"/>
    <property type="match status" value="1"/>
</dbReference>
<keyword evidence="6" id="KW-1185">Reference proteome</keyword>
<dbReference type="PROSITE" id="PS00491">
    <property type="entry name" value="PROLINE_PEPTIDASE"/>
    <property type="match status" value="1"/>
</dbReference>
<reference evidence="6" key="1">
    <citation type="submission" date="2014-07" db="EMBL/GenBank/DDBJ databases">
        <authorList>
            <person name="Wibberg D."/>
        </authorList>
    </citation>
    <scope>NUCLEOTIDE SEQUENCE [LARGE SCALE GENOMIC DNA]</scope>
    <source>
        <strain evidence="6">DG5</strain>
    </source>
</reference>
<evidence type="ECO:0000313" key="6">
    <source>
        <dbReference type="Proteomes" id="UP000032431"/>
    </source>
</evidence>
<dbReference type="PRINTS" id="PR00599">
    <property type="entry name" value="MAPEPTIDASE"/>
</dbReference>
<dbReference type="InterPro" id="IPR050659">
    <property type="entry name" value="Peptidase_M24B"/>
</dbReference>
<dbReference type="AlphaFoldDB" id="A0A078KR37"/>
<dbReference type="PATRIC" id="fig|29343.3.peg.505"/>
<dbReference type="Proteomes" id="UP000032431">
    <property type="component" value="Chromosome I"/>
</dbReference>
<dbReference type="InterPro" id="IPR036005">
    <property type="entry name" value="Creatinase/aminopeptidase-like"/>
</dbReference>
<dbReference type="HOGENOM" id="CLU_017266_4_2_9"/>
<dbReference type="InterPro" id="IPR000994">
    <property type="entry name" value="Pept_M24"/>
</dbReference>
<name>A0A078KR37_9FIRM</name>
<dbReference type="STRING" id="29343.CCDG5_0482"/>
<evidence type="ECO:0000313" key="5">
    <source>
        <dbReference type="EMBL" id="CDZ23620.1"/>
    </source>
</evidence>
<dbReference type="GO" id="GO:0004177">
    <property type="term" value="F:aminopeptidase activity"/>
    <property type="evidence" value="ECO:0007669"/>
    <property type="project" value="UniProtKB-ARBA"/>
</dbReference>
<protein>
    <submittedName>
        <fullName evidence="5">Putative peptidase YqhT</fullName>
        <ecNumber evidence="5">3.4.-.-</ecNumber>
    </submittedName>
</protein>
<proteinExistence type="predicted"/>
<accession>A0A078KR37</accession>
<feature type="domain" description="Creatinase N-terminal" evidence="4">
    <location>
        <begin position="6"/>
        <end position="129"/>
    </location>
</feature>
<evidence type="ECO:0000256" key="2">
    <source>
        <dbReference type="ARBA" id="ARBA00022801"/>
    </source>
</evidence>
<dbReference type="PANTHER" id="PTHR46112:SF3">
    <property type="entry name" value="AMINOPEPTIDASE YPDF"/>
    <property type="match status" value="1"/>
</dbReference>
<dbReference type="InterPro" id="IPR000587">
    <property type="entry name" value="Creatinase_N"/>
</dbReference>
<evidence type="ECO:0000256" key="1">
    <source>
        <dbReference type="ARBA" id="ARBA00022723"/>
    </source>
</evidence>
<dbReference type="GO" id="GO:0008235">
    <property type="term" value="F:metalloexopeptidase activity"/>
    <property type="evidence" value="ECO:0007669"/>
    <property type="project" value="UniProtKB-ARBA"/>
</dbReference>
<keyword evidence="1" id="KW-0479">Metal-binding</keyword>
<dbReference type="EMBL" id="LM995447">
    <property type="protein sequence ID" value="CDZ23620.1"/>
    <property type="molecule type" value="Genomic_DNA"/>
</dbReference>
<dbReference type="KEGG" id="ccel:CCDG5_0482"/>
<feature type="domain" description="Peptidase M24" evidence="3">
    <location>
        <begin position="136"/>
        <end position="339"/>
    </location>
</feature>
<evidence type="ECO:0000259" key="3">
    <source>
        <dbReference type="Pfam" id="PF00557"/>
    </source>
</evidence>
<dbReference type="Pfam" id="PF00557">
    <property type="entry name" value="Peptidase_M24"/>
    <property type="match status" value="1"/>
</dbReference>
<dbReference type="SUPFAM" id="SSF53092">
    <property type="entry name" value="Creatinase/prolidase N-terminal domain"/>
    <property type="match status" value="1"/>
</dbReference>
<evidence type="ECO:0000259" key="4">
    <source>
        <dbReference type="Pfam" id="PF01321"/>
    </source>
</evidence>
<organism evidence="5 6">
    <name type="scientific">[Clostridium] cellulosi</name>
    <dbReference type="NCBI Taxonomy" id="29343"/>
    <lineage>
        <taxon>Bacteria</taxon>
        <taxon>Bacillati</taxon>
        <taxon>Bacillota</taxon>
        <taxon>Clostridia</taxon>
        <taxon>Eubacteriales</taxon>
        <taxon>Oscillospiraceae</taxon>
        <taxon>Oscillospiraceae incertae sedis</taxon>
    </lineage>
</organism>
<gene>
    <name evidence="5" type="primary">yqhT</name>
    <name evidence="5" type="ORF">CCDG5_0482</name>
</gene>
<dbReference type="PANTHER" id="PTHR46112">
    <property type="entry name" value="AMINOPEPTIDASE"/>
    <property type="match status" value="1"/>
</dbReference>
<dbReference type="Pfam" id="PF01321">
    <property type="entry name" value="Creatinase_N"/>
    <property type="match status" value="1"/>
</dbReference>